<dbReference type="Pfam" id="PF03352">
    <property type="entry name" value="Adenine_glyco"/>
    <property type="match status" value="1"/>
</dbReference>
<dbReference type="EMBL" id="JBHLXE010000108">
    <property type="protein sequence ID" value="MFC0180726.1"/>
    <property type="molecule type" value="Genomic_DNA"/>
</dbReference>
<name>A0ABV6CCL4_9GAMM</name>
<dbReference type="RefSeq" id="WP_385877852.1">
    <property type="nucleotide sequence ID" value="NZ_JBHLXE010000108.1"/>
</dbReference>
<protein>
    <submittedName>
        <fullName evidence="1">DNA-3-methyladenine glycosylase I</fullName>
    </submittedName>
</protein>
<dbReference type="PANTHER" id="PTHR30037">
    <property type="entry name" value="DNA-3-METHYLADENINE GLYCOSYLASE 1"/>
    <property type="match status" value="1"/>
</dbReference>
<sequence>MGNPIKNLSQSIPSPDLTLTRCDWVNNTDALYITYHDQEWGKPCLDRNTLFAMLCLEGQQAGLSWYTVLKKRAHYYTSFHHFVPEKVSGIDDEMMNELKNDPGLIRHLGKLSSIVSNAQALLKMEAEGENFVEFIWSFVNGKSKINHFNSIEEIPASTEESIQLSKALKKRGFRFVGPTICYAFMQATGLVNDHLLSCHFRE</sequence>
<evidence type="ECO:0000313" key="2">
    <source>
        <dbReference type="Proteomes" id="UP001589758"/>
    </source>
</evidence>
<dbReference type="InterPro" id="IPR005019">
    <property type="entry name" value="Adenine_glyco"/>
</dbReference>
<organism evidence="1 2">
    <name type="scientific">Thorsellia kenyensis</name>
    <dbReference type="NCBI Taxonomy" id="1549888"/>
    <lineage>
        <taxon>Bacteria</taxon>
        <taxon>Pseudomonadati</taxon>
        <taxon>Pseudomonadota</taxon>
        <taxon>Gammaproteobacteria</taxon>
        <taxon>Enterobacterales</taxon>
        <taxon>Thorselliaceae</taxon>
        <taxon>Thorsellia</taxon>
    </lineage>
</organism>
<evidence type="ECO:0000313" key="1">
    <source>
        <dbReference type="EMBL" id="MFC0180726.1"/>
    </source>
</evidence>
<dbReference type="Gene3D" id="1.10.340.30">
    <property type="entry name" value="Hypothetical protein, domain 2"/>
    <property type="match status" value="1"/>
</dbReference>
<reference evidence="1 2" key="1">
    <citation type="submission" date="2024-09" db="EMBL/GenBank/DDBJ databases">
        <authorList>
            <person name="Sun Q."/>
            <person name="Mori K."/>
        </authorList>
    </citation>
    <scope>NUCLEOTIDE SEQUENCE [LARGE SCALE GENOMIC DNA]</scope>
    <source>
        <strain evidence="1 2">CCM 8545</strain>
    </source>
</reference>
<comment type="caution">
    <text evidence="1">The sequence shown here is derived from an EMBL/GenBank/DDBJ whole genome shotgun (WGS) entry which is preliminary data.</text>
</comment>
<proteinExistence type="predicted"/>
<dbReference type="SUPFAM" id="SSF48150">
    <property type="entry name" value="DNA-glycosylase"/>
    <property type="match status" value="1"/>
</dbReference>
<dbReference type="Proteomes" id="UP001589758">
    <property type="component" value="Unassembled WGS sequence"/>
</dbReference>
<keyword evidence="2" id="KW-1185">Reference proteome</keyword>
<dbReference type="InterPro" id="IPR052891">
    <property type="entry name" value="DNA-3mA_glycosylase"/>
</dbReference>
<dbReference type="InterPro" id="IPR011257">
    <property type="entry name" value="DNA_glycosylase"/>
</dbReference>
<dbReference type="PANTHER" id="PTHR30037:SF4">
    <property type="entry name" value="DNA-3-METHYLADENINE GLYCOSYLASE I"/>
    <property type="match status" value="1"/>
</dbReference>
<gene>
    <name evidence="1" type="ORF">ACFFIT_11655</name>
</gene>
<accession>A0ABV6CCL4</accession>